<dbReference type="VEuPathDB" id="FungiDB:FOIG_09099"/>
<evidence type="ECO:0000256" key="7">
    <source>
        <dbReference type="SAM" id="Phobius"/>
    </source>
</evidence>
<comment type="subcellular location">
    <subcellularLocation>
        <location evidence="1">Membrane</location>
        <topology evidence="1">Multi-pass membrane protein</topology>
    </subcellularLocation>
</comment>
<dbReference type="Proteomes" id="UP000285860">
    <property type="component" value="Unassembled WGS sequence"/>
</dbReference>
<feature type="transmembrane region" description="Helical" evidence="7">
    <location>
        <begin position="31"/>
        <end position="52"/>
    </location>
</feature>
<comment type="caution">
    <text evidence="9">The sequence shown here is derived from an EMBL/GenBank/DDBJ whole genome shotgun (WGS) entry which is preliminary data.</text>
</comment>
<feature type="transmembrane region" description="Helical" evidence="7">
    <location>
        <begin position="64"/>
        <end position="85"/>
    </location>
</feature>
<evidence type="ECO:0000256" key="2">
    <source>
        <dbReference type="ARBA" id="ARBA00022692"/>
    </source>
</evidence>
<accession>A0A420S1Q6</accession>
<evidence type="ECO:0000259" key="8">
    <source>
        <dbReference type="Pfam" id="PF20684"/>
    </source>
</evidence>
<keyword evidence="3 7" id="KW-1133">Transmembrane helix</keyword>
<feature type="transmembrane region" description="Helical" evidence="7">
    <location>
        <begin position="184"/>
        <end position="202"/>
    </location>
</feature>
<feature type="compositionally biased region" description="Basic and acidic residues" evidence="6">
    <location>
        <begin position="284"/>
        <end position="304"/>
    </location>
</feature>
<dbReference type="AlphaFoldDB" id="A0A420S1Q6"/>
<dbReference type="GO" id="GO:0016020">
    <property type="term" value="C:membrane"/>
    <property type="evidence" value="ECO:0007669"/>
    <property type="project" value="UniProtKB-SubCell"/>
</dbReference>
<dbReference type="VEuPathDB" id="FungiDB:FOZG_10263"/>
<dbReference type="VEuPathDB" id="FungiDB:HZS61_002697"/>
<dbReference type="InterPro" id="IPR052337">
    <property type="entry name" value="SAT4-like"/>
</dbReference>
<reference evidence="9 10" key="1">
    <citation type="journal article" date="2018" name="Sci. Rep.">
        <title>Characterisation of pathogen-specific regions and novel effector candidates in Fusarium oxysporum f. sp. cepae.</title>
        <authorList>
            <person name="Armitage A.D."/>
            <person name="Taylor A."/>
            <person name="Sobczyk M.K."/>
            <person name="Baxter L."/>
            <person name="Greenfield B.P."/>
            <person name="Bates H.J."/>
            <person name="Wilson F."/>
            <person name="Jackson A.C."/>
            <person name="Ott S."/>
            <person name="Harrison R.J."/>
            <person name="Clarkson J.P."/>
        </authorList>
    </citation>
    <scope>NUCLEOTIDE SEQUENCE [LARGE SCALE GENOMIC DNA]</scope>
    <source>
        <strain evidence="9 10">Fo_A28</strain>
    </source>
</reference>
<feature type="region of interest" description="Disordered" evidence="6">
    <location>
        <begin position="325"/>
        <end position="385"/>
    </location>
</feature>
<feature type="compositionally biased region" description="Polar residues" evidence="6">
    <location>
        <begin position="270"/>
        <end position="279"/>
    </location>
</feature>
<feature type="compositionally biased region" description="Basic and acidic residues" evidence="6">
    <location>
        <begin position="362"/>
        <end position="385"/>
    </location>
</feature>
<keyword evidence="2 7" id="KW-0812">Transmembrane</keyword>
<dbReference type="Pfam" id="PF20684">
    <property type="entry name" value="Fung_rhodopsin"/>
    <property type="match status" value="1"/>
</dbReference>
<dbReference type="VEuPathDB" id="FungiDB:FOXG_10751"/>
<evidence type="ECO:0000256" key="5">
    <source>
        <dbReference type="ARBA" id="ARBA00038359"/>
    </source>
</evidence>
<dbReference type="VEuPathDB" id="FungiDB:FOMG_07553"/>
<evidence type="ECO:0000256" key="1">
    <source>
        <dbReference type="ARBA" id="ARBA00004141"/>
    </source>
</evidence>
<feature type="transmembrane region" description="Helical" evidence="7">
    <location>
        <begin position="222"/>
        <end position="241"/>
    </location>
</feature>
<keyword evidence="4 7" id="KW-0472">Membrane</keyword>
<sequence length="385" mass="43095">MYLRWADESHLAMDTRSMPADSSSRSVEIRAILITFSILSTITVALRLYVRYKVLHSLGWDDRVMAAAQVLTIGAAVAIGLENNYGLGHHTWEQSKENYVAYMKALTFYGLVIMIAWTITIAFLNTLICVPVAKFWNSTLDGHCTDPLTVWYVMAGFNLVTDITVFCMPLPVIGSLNLPRKQKIMLLAIFSIGTCAISIYRIRTLKTAASTKDPNWDNVDAAIWSFLEVTLAIISSCLPTLRPLFSKLMPKLFASSFGRSNRASHYGYSRTRSSQNLRSMSRRRTQDITHDSMDDTSTLRKDEVPLPSITQKHYRTYPGVSVSIKAEQGQNHSDEAASQSPMEPSSPSRGIKATTVVTQEIVVERRADDEWSHGRPSDSDATLRE</sequence>
<protein>
    <recommendedName>
        <fullName evidence="8">Rhodopsin domain-containing protein</fullName>
    </recommendedName>
</protein>
<evidence type="ECO:0000313" key="9">
    <source>
        <dbReference type="EMBL" id="RKL23216.1"/>
    </source>
</evidence>
<organism evidence="9 10">
    <name type="scientific">Fusarium oxysporum</name>
    <name type="common">Fusarium vascular wilt</name>
    <dbReference type="NCBI Taxonomy" id="5507"/>
    <lineage>
        <taxon>Eukaryota</taxon>
        <taxon>Fungi</taxon>
        <taxon>Dikarya</taxon>
        <taxon>Ascomycota</taxon>
        <taxon>Pezizomycotina</taxon>
        <taxon>Sordariomycetes</taxon>
        <taxon>Hypocreomycetidae</taxon>
        <taxon>Hypocreales</taxon>
        <taxon>Nectriaceae</taxon>
        <taxon>Fusarium</taxon>
        <taxon>Fusarium oxysporum species complex</taxon>
    </lineage>
</organism>
<comment type="similarity">
    <text evidence="5">Belongs to the SAT4 family.</text>
</comment>
<feature type="domain" description="Rhodopsin" evidence="8">
    <location>
        <begin position="103"/>
        <end position="247"/>
    </location>
</feature>
<evidence type="ECO:0000256" key="6">
    <source>
        <dbReference type="SAM" id="MobiDB-lite"/>
    </source>
</evidence>
<dbReference type="VEuPathDB" id="FungiDB:FOC4_g10008898"/>
<dbReference type="InterPro" id="IPR049326">
    <property type="entry name" value="Rhodopsin_dom_fungi"/>
</dbReference>
<feature type="region of interest" description="Disordered" evidence="6">
    <location>
        <begin position="264"/>
        <end position="312"/>
    </location>
</feature>
<evidence type="ECO:0000256" key="4">
    <source>
        <dbReference type="ARBA" id="ARBA00023136"/>
    </source>
</evidence>
<feature type="compositionally biased region" description="Polar residues" evidence="6">
    <location>
        <begin position="328"/>
        <end position="348"/>
    </location>
</feature>
<dbReference type="PANTHER" id="PTHR33048">
    <property type="entry name" value="PTH11-LIKE INTEGRAL MEMBRANE PROTEIN (AFU_ORTHOLOGUE AFUA_5G11245)"/>
    <property type="match status" value="1"/>
</dbReference>
<name>A0A420S1Q6_FUSOX</name>
<proteinExistence type="inferred from homology"/>
<evidence type="ECO:0000256" key="3">
    <source>
        <dbReference type="ARBA" id="ARBA00022989"/>
    </source>
</evidence>
<dbReference type="PANTHER" id="PTHR33048:SF47">
    <property type="entry name" value="INTEGRAL MEMBRANE PROTEIN-RELATED"/>
    <property type="match status" value="1"/>
</dbReference>
<evidence type="ECO:0000313" key="10">
    <source>
        <dbReference type="Proteomes" id="UP000285860"/>
    </source>
</evidence>
<dbReference type="EMBL" id="MRCY01000004">
    <property type="protein sequence ID" value="RKL23216.1"/>
    <property type="molecule type" value="Genomic_DNA"/>
</dbReference>
<feature type="transmembrane region" description="Helical" evidence="7">
    <location>
        <begin position="106"/>
        <end position="128"/>
    </location>
</feature>
<feature type="transmembrane region" description="Helical" evidence="7">
    <location>
        <begin position="148"/>
        <end position="172"/>
    </location>
</feature>
<dbReference type="VEuPathDB" id="FungiDB:FOC1_g10009823"/>
<gene>
    <name evidence="9" type="ORF">BFJ68_g1422</name>
</gene>